<dbReference type="PROSITE" id="PS50234">
    <property type="entry name" value="VWFA"/>
    <property type="match status" value="1"/>
</dbReference>
<dbReference type="SUPFAM" id="SSF53300">
    <property type="entry name" value="vWA-like"/>
    <property type="match status" value="1"/>
</dbReference>
<keyword evidence="2" id="KW-0472">Membrane</keyword>
<name>A0A5B9QWF8_9BACT</name>
<dbReference type="InterPro" id="IPR024163">
    <property type="entry name" value="Aerotolerance_reg_N"/>
</dbReference>
<dbReference type="NCBIfam" id="TIGR02226">
    <property type="entry name" value="two_anch"/>
    <property type="match status" value="1"/>
</dbReference>
<reference evidence="4 5" key="1">
    <citation type="submission" date="2019-08" db="EMBL/GenBank/DDBJ databases">
        <title>Deep-cultivation of Planctomycetes and their phenomic and genomic characterization uncovers novel biology.</title>
        <authorList>
            <person name="Wiegand S."/>
            <person name="Jogler M."/>
            <person name="Boedeker C."/>
            <person name="Pinto D."/>
            <person name="Vollmers J."/>
            <person name="Rivas-Marin E."/>
            <person name="Kohn T."/>
            <person name="Peeters S.H."/>
            <person name="Heuer A."/>
            <person name="Rast P."/>
            <person name="Oberbeckmann S."/>
            <person name="Bunk B."/>
            <person name="Jeske O."/>
            <person name="Meyerdierks A."/>
            <person name="Storesund J.E."/>
            <person name="Kallscheuer N."/>
            <person name="Luecker S."/>
            <person name="Lage O.M."/>
            <person name="Pohl T."/>
            <person name="Merkel B.J."/>
            <person name="Hornburger P."/>
            <person name="Mueller R.-W."/>
            <person name="Bruemmer F."/>
            <person name="Labrenz M."/>
            <person name="Spormann A.M."/>
            <person name="Op den Camp H."/>
            <person name="Overmann J."/>
            <person name="Amann R."/>
            <person name="Jetten M.S.M."/>
            <person name="Mascher T."/>
            <person name="Medema M.H."/>
            <person name="Devos D.P."/>
            <person name="Kaster A.-K."/>
            <person name="Ovreas L."/>
            <person name="Rohde M."/>
            <person name="Galperin M.Y."/>
            <person name="Jogler C."/>
        </authorList>
    </citation>
    <scope>NUCLEOTIDE SEQUENCE [LARGE SCALE GENOMIC DNA]</scope>
    <source>
        <strain evidence="4 5">UC8</strain>
    </source>
</reference>
<dbReference type="Pfam" id="PF13519">
    <property type="entry name" value="VWA_2"/>
    <property type="match status" value="1"/>
</dbReference>
<organism evidence="4 5">
    <name type="scientific">Roseimaritima ulvae</name>
    <dbReference type="NCBI Taxonomy" id="980254"/>
    <lineage>
        <taxon>Bacteria</taxon>
        <taxon>Pseudomonadati</taxon>
        <taxon>Planctomycetota</taxon>
        <taxon>Planctomycetia</taxon>
        <taxon>Pirellulales</taxon>
        <taxon>Pirellulaceae</taxon>
        <taxon>Roseimaritima</taxon>
    </lineage>
</organism>
<keyword evidence="2" id="KW-0812">Transmembrane</keyword>
<dbReference type="CDD" id="cd00198">
    <property type="entry name" value="vWFA"/>
    <property type="match status" value="1"/>
</dbReference>
<dbReference type="InterPro" id="IPR025646">
    <property type="entry name" value="DUF4350"/>
</dbReference>
<accession>A0A5B9QWF8</accession>
<keyword evidence="2" id="KW-1133">Transmembrane helix</keyword>
<feature type="transmembrane region" description="Helical" evidence="2">
    <location>
        <begin position="6"/>
        <end position="24"/>
    </location>
</feature>
<dbReference type="InterPro" id="IPR036465">
    <property type="entry name" value="vWFA_dom_sf"/>
</dbReference>
<dbReference type="Gene3D" id="3.40.50.410">
    <property type="entry name" value="von Willebrand factor, type A domain"/>
    <property type="match status" value="1"/>
</dbReference>
<dbReference type="PANTHER" id="PTHR37464:SF1">
    <property type="entry name" value="BLL2463 PROTEIN"/>
    <property type="match status" value="1"/>
</dbReference>
<evidence type="ECO:0000256" key="1">
    <source>
        <dbReference type="SAM" id="MobiDB-lite"/>
    </source>
</evidence>
<dbReference type="PANTHER" id="PTHR37464">
    <property type="entry name" value="BLL2463 PROTEIN"/>
    <property type="match status" value="1"/>
</dbReference>
<evidence type="ECO:0000256" key="2">
    <source>
        <dbReference type="SAM" id="Phobius"/>
    </source>
</evidence>
<dbReference type="Pfam" id="PF14258">
    <property type="entry name" value="DUF4350"/>
    <property type="match status" value="1"/>
</dbReference>
<evidence type="ECO:0000313" key="5">
    <source>
        <dbReference type="Proteomes" id="UP000325286"/>
    </source>
</evidence>
<dbReference type="InterPro" id="IPR011933">
    <property type="entry name" value="Double_TM_dom"/>
</dbReference>
<sequence length="716" mass="79843">MSLLAPFYFLGAAAIGLPILFHLVRRRPKQRMAFSSLMFLRPAPPRLTRRSRLDDLLLLLMRALAILLVAAAFTRPFFRSAASTQWEPPGRDLLILVDTSASMRQAGVWDDVLETVEQTLEDLKPQDRVGLMSFDRQPTTLVDVAIAADELSHADAVVAAMKTLQPTWYDSDLGLALATAADQLNGLGGEQARLSRKVIVLVSDLQSGSRLDMLQSYPWPPDVRLRIEPTTPADSGNASVTVLEPTEEPETPGVEPDPQRRVRVFNSPLSTAAQFTLHWVDAKDQPLDTASVSANVPPGEMRVFRMPTQPADAVAVQLVGDAQDFDNRSYVSAPEPVNKRLLFLGDSSAEPRERLSYYLQQASFDTALQTIQFEKLSPDAAELETLSVNEVALVVVAEPYSNAAAERLDDLLRAGGRVLCVLSEPVQASSDAQRLINRLTTGDTSSADEDVDENEDDDERKRAIRIREADERDYSLLVDIDFRDPLFSIFADPRFSDFSKIRVWSHRTVEVDASSDWQTLARFDDGAPALLRLDVGDGQLLLLTTGWQPTASQLALSTKFLPLIARMMDPTAGESKPRTQYTVGDPLQDAWRAFSTWQGPDGRVETIRPTATDMTDWFATPGLYHFAGDGLQQTVAFNIDARESETQPIDADKLETMGIRLSSHELTDEQLAEQKRQMRDVELEENQQWWRWLVLSALGLLLTESWWAGWRARRLG</sequence>
<protein>
    <recommendedName>
        <fullName evidence="3">VWFA domain-containing protein</fullName>
    </recommendedName>
</protein>
<feature type="domain" description="VWFA" evidence="3">
    <location>
        <begin position="92"/>
        <end position="204"/>
    </location>
</feature>
<evidence type="ECO:0000259" key="3">
    <source>
        <dbReference type="PROSITE" id="PS50234"/>
    </source>
</evidence>
<dbReference type="SMART" id="SM00327">
    <property type="entry name" value="VWA"/>
    <property type="match status" value="1"/>
</dbReference>
<dbReference type="InterPro" id="IPR002035">
    <property type="entry name" value="VWF_A"/>
</dbReference>
<gene>
    <name evidence="4" type="ORF">UC8_34570</name>
</gene>
<feature type="region of interest" description="Disordered" evidence="1">
    <location>
        <begin position="226"/>
        <end position="260"/>
    </location>
</feature>
<proteinExistence type="predicted"/>
<dbReference type="KEGG" id="rul:UC8_34570"/>
<dbReference type="EMBL" id="CP042914">
    <property type="protein sequence ID" value="QEG41436.1"/>
    <property type="molecule type" value="Genomic_DNA"/>
</dbReference>
<dbReference type="Proteomes" id="UP000325286">
    <property type="component" value="Chromosome"/>
</dbReference>
<evidence type="ECO:0000313" key="4">
    <source>
        <dbReference type="EMBL" id="QEG41436.1"/>
    </source>
</evidence>
<dbReference type="RefSeq" id="WP_068131759.1">
    <property type="nucleotide sequence ID" value="NZ_CP042914.1"/>
</dbReference>
<dbReference type="OrthoDB" id="228877at2"/>
<dbReference type="AlphaFoldDB" id="A0A5B9QWF8"/>
<feature type="region of interest" description="Disordered" evidence="1">
    <location>
        <begin position="439"/>
        <end position="458"/>
    </location>
</feature>
<dbReference type="Pfam" id="PF07584">
    <property type="entry name" value="BatA"/>
    <property type="match status" value="1"/>
</dbReference>
<feature type="compositionally biased region" description="Acidic residues" evidence="1">
    <location>
        <begin position="446"/>
        <end position="458"/>
    </location>
</feature>
<feature type="transmembrane region" description="Helical" evidence="2">
    <location>
        <begin position="56"/>
        <end position="78"/>
    </location>
</feature>
<keyword evidence="5" id="KW-1185">Reference proteome</keyword>